<evidence type="ECO:0000313" key="2">
    <source>
        <dbReference type="EMBL" id="OGM97727.1"/>
    </source>
</evidence>
<evidence type="ECO:0000313" key="3">
    <source>
        <dbReference type="Proteomes" id="UP000178520"/>
    </source>
</evidence>
<organism evidence="2 3">
    <name type="scientific">Candidatus Yanofskybacteria bacterium RIFCSPHIGHO2_01_FULL_41_21</name>
    <dbReference type="NCBI Taxonomy" id="1802660"/>
    <lineage>
        <taxon>Bacteria</taxon>
        <taxon>Candidatus Yanofskyibacteriota</taxon>
    </lineage>
</organism>
<dbReference type="Proteomes" id="UP000178520">
    <property type="component" value="Unassembled WGS sequence"/>
</dbReference>
<comment type="caution">
    <text evidence="2">The sequence shown here is derived from an EMBL/GenBank/DDBJ whole genome shotgun (WGS) entry which is preliminary data.</text>
</comment>
<dbReference type="SUPFAM" id="SSF69786">
    <property type="entry name" value="YggU-like"/>
    <property type="match status" value="1"/>
</dbReference>
<protein>
    <submittedName>
        <fullName evidence="2">Uncharacterized protein</fullName>
    </submittedName>
</protein>
<dbReference type="Gene3D" id="3.30.1200.10">
    <property type="entry name" value="YggU-like"/>
    <property type="match status" value="1"/>
</dbReference>
<sequence>MVERIGQPILNFDGVKKEEVDFYKVWVKEPAVDGRANEAVIKALAEHLKIPKAFIKLKSGQTSRQKVFEVLNH</sequence>
<accession>A0A1F8EAS4</accession>
<name>A0A1F8EAS4_9BACT</name>
<dbReference type="InterPro" id="IPR036591">
    <property type="entry name" value="YggU-like_sf"/>
</dbReference>
<gene>
    <name evidence="2" type="ORF">A2735_01055</name>
</gene>
<dbReference type="EMBL" id="MGJA01000009">
    <property type="protein sequence ID" value="OGM97727.1"/>
    <property type="molecule type" value="Genomic_DNA"/>
</dbReference>
<proteinExistence type="inferred from homology"/>
<evidence type="ECO:0000256" key="1">
    <source>
        <dbReference type="ARBA" id="ARBA00010364"/>
    </source>
</evidence>
<dbReference type="SMART" id="SM01152">
    <property type="entry name" value="DUF167"/>
    <property type="match status" value="1"/>
</dbReference>
<dbReference type="AlphaFoldDB" id="A0A1F8EAS4"/>
<comment type="similarity">
    <text evidence="1">Belongs to the UPF0235 family.</text>
</comment>
<dbReference type="Pfam" id="PF02594">
    <property type="entry name" value="DUF167"/>
    <property type="match status" value="1"/>
</dbReference>
<reference evidence="2 3" key="1">
    <citation type="journal article" date="2016" name="Nat. Commun.">
        <title>Thousands of microbial genomes shed light on interconnected biogeochemical processes in an aquifer system.</title>
        <authorList>
            <person name="Anantharaman K."/>
            <person name="Brown C.T."/>
            <person name="Hug L.A."/>
            <person name="Sharon I."/>
            <person name="Castelle C.J."/>
            <person name="Probst A.J."/>
            <person name="Thomas B.C."/>
            <person name="Singh A."/>
            <person name="Wilkins M.J."/>
            <person name="Karaoz U."/>
            <person name="Brodie E.L."/>
            <person name="Williams K.H."/>
            <person name="Hubbard S.S."/>
            <person name="Banfield J.F."/>
        </authorList>
    </citation>
    <scope>NUCLEOTIDE SEQUENCE [LARGE SCALE GENOMIC DNA]</scope>
</reference>
<dbReference type="NCBIfam" id="TIGR00251">
    <property type="entry name" value="DUF167 family protein"/>
    <property type="match status" value="1"/>
</dbReference>
<dbReference type="InterPro" id="IPR003746">
    <property type="entry name" value="DUF167"/>
</dbReference>